<dbReference type="Proteomes" id="UP000601435">
    <property type="component" value="Unassembled WGS sequence"/>
</dbReference>
<evidence type="ECO:0000256" key="1">
    <source>
        <dbReference type="SAM" id="MobiDB-lite"/>
    </source>
</evidence>
<keyword evidence="3" id="KW-1185">Reference proteome</keyword>
<evidence type="ECO:0000313" key="2">
    <source>
        <dbReference type="EMBL" id="CAE7453259.1"/>
    </source>
</evidence>
<comment type="caution">
    <text evidence="2">The sequence shown here is derived from an EMBL/GenBank/DDBJ whole genome shotgun (WGS) entry which is preliminary data.</text>
</comment>
<feature type="compositionally biased region" description="Polar residues" evidence="1">
    <location>
        <begin position="46"/>
        <end position="59"/>
    </location>
</feature>
<dbReference type="AlphaFoldDB" id="A0A812RRH9"/>
<sequence length="96" mass="10269">MPQRLCTPTWAVDWRSCLTKVAGRSFAAISSRHPQCSMECARSPQELLQDTTTSPTSSKMPRPARAMAGIVGRPVAASGLPLEISSTVEVISVPKS</sequence>
<proteinExistence type="predicted"/>
<dbReference type="EMBL" id="CAJNJA010019953">
    <property type="protein sequence ID" value="CAE7453259.1"/>
    <property type="molecule type" value="Genomic_DNA"/>
</dbReference>
<reference evidence="2" key="1">
    <citation type="submission" date="2021-02" db="EMBL/GenBank/DDBJ databases">
        <authorList>
            <person name="Dougan E. K."/>
            <person name="Rhodes N."/>
            <person name="Thang M."/>
            <person name="Chan C."/>
        </authorList>
    </citation>
    <scope>NUCLEOTIDE SEQUENCE</scope>
</reference>
<accession>A0A812RRH9</accession>
<organism evidence="2 3">
    <name type="scientific">Symbiodinium necroappetens</name>
    <dbReference type="NCBI Taxonomy" id="1628268"/>
    <lineage>
        <taxon>Eukaryota</taxon>
        <taxon>Sar</taxon>
        <taxon>Alveolata</taxon>
        <taxon>Dinophyceae</taxon>
        <taxon>Suessiales</taxon>
        <taxon>Symbiodiniaceae</taxon>
        <taxon>Symbiodinium</taxon>
    </lineage>
</organism>
<protein>
    <submittedName>
        <fullName evidence="2">Uncharacterized protein</fullName>
    </submittedName>
</protein>
<gene>
    <name evidence="2" type="ORF">SNEC2469_LOCUS12575</name>
</gene>
<evidence type="ECO:0000313" key="3">
    <source>
        <dbReference type="Proteomes" id="UP000601435"/>
    </source>
</evidence>
<name>A0A812RRH9_9DINO</name>
<dbReference type="OrthoDB" id="10300920at2759"/>
<feature type="region of interest" description="Disordered" evidence="1">
    <location>
        <begin position="44"/>
        <end position="64"/>
    </location>
</feature>